<dbReference type="AlphaFoldDB" id="A0A212KBZ5"/>
<comment type="similarity">
    <text evidence="1">Belongs to the transglycosylase Slt family.</text>
</comment>
<dbReference type="EMBL" id="FLUO01000001">
    <property type="protein sequence ID" value="SBW09210.1"/>
    <property type="molecule type" value="Genomic_DNA"/>
</dbReference>
<protein>
    <recommendedName>
        <fullName evidence="3">Transglycosylase SLT domain-containing protein</fullName>
    </recommendedName>
</protein>
<evidence type="ECO:0000256" key="2">
    <source>
        <dbReference type="ARBA" id="ARBA00009387"/>
    </source>
</evidence>
<accession>A0A212KBZ5</accession>
<dbReference type="InterPro" id="IPR008258">
    <property type="entry name" value="Transglycosylase_SLT_dom_1"/>
</dbReference>
<proteinExistence type="inferred from homology"/>
<name>A0A212KBZ5_9PROT</name>
<reference evidence="4" key="1">
    <citation type="submission" date="2016-04" db="EMBL/GenBank/DDBJ databases">
        <authorList>
            <person name="Evans L.H."/>
            <person name="Alamgir A."/>
            <person name="Owens N."/>
            <person name="Weber N.D."/>
            <person name="Virtaneva K."/>
            <person name="Barbian K."/>
            <person name="Babar A."/>
            <person name="Rosenke K."/>
        </authorList>
    </citation>
    <scope>NUCLEOTIDE SEQUENCE</scope>
    <source>
        <strain evidence="4">86</strain>
    </source>
</reference>
<dbReference type="Gene3D" id="1.10.530.10">
    <property type="match status" value="1"/>
</dbReference>
<gene>
    <name evidence="4" type="ORF">KL86APRO_12542</name>
</gene>
<organism evidence="4">
    <name type="scientific">uncultured Alphaproteobacteria bacterium</name>
    <dbReference type="NCBI Taxonomy" id="91750"/>
    <lineage>
        <taxon>Bacteria</taxon>
        <taxon>Pseudomonadati</taxon>
        <taxon>Pseudomonadota</taxon>
        <taxon>Alphaproteobacteria</taxon>
        <taxon>environmental samples</taxon>
    </lineage>
</organism>
<dbReference type="SUPFAM" id="SSF53955">
    <property type="entry name" value="Lysozyme-like"/>
    <property type="match status" value="1"/>
</dbReference>
<dbReference type="InterPro" id="IPR023346">
    <property type="entry name" value="Lysozyme-like_dom_sf"/>
</dbReference>
<sequence>MFDRFLSAFAGVAAWLGDFTILAATLKITYATVGILLVVYVSRWLDARASKALARDDPKGFGAALKLIRENAQAAAIYYGSRFVGVALVVAALMGCSRADAAVAFSSRYDRAIASAVETYWPDYPFPASWKAQLIQESGLKAEAVSPVGARGLAQIMPGTWEDLRRQLRLGPTASPHDDIAIQAGAYYMAQQRRAWSSPRPPDRRQELAQASYNAGLGNVLAAQRECGGARDWAGISPCLPGVTGERNARETEGYVRNIAKWRQMLEAGL</sequence>
<dbReference type="PANTHER" id="PTHR37423">
    <property type="entry name" value="SOLUBLE LYTIC MUREIN TRANSGLYCOSYLASE-RELATED"/>
    <property type="match status" value="1"/>
</dbReference>
<dbReference type="Pfam" id="PF01464">
    <property type="entry name" value="SLT"/>
    <property type="match status" value="1"/>
</dbReference>
<evidence type="ECO:0000256" key="1">
    <source>
        <dbReference type="ARBA" id="ARBA00007734"/>
    </source>
</evidence>
<dbReference type="PANTHER" id="PTHR37423:SF2">
    <property type="entry name" value="MEMBRANE-BOUND LYTIC MUREIN TRANSGLYCOSYLASE C"/>
    <property type="match status" value="1"/>
</dbReference>
<evidence type="ECO:0000259" key="3">
    <source>
        <dbReference type="Pfam" id="PF01464"/>
    </source>
</evidence>
<comment type="similarity">
    <text evidence="2">Belongs to the virb1 family.</text>
</comment>
<evidence type="ECO:0000313" key="4">
    <source>
        <dbReference type="EMBL" id="SBW09210.1"/>
    </source>
</evidence>
<feature type="domain" description="Transglycosylase SLT" evidence="3">
    <location>
        <begin position="135"/>
        <end position="229"/>
    </location>
</feature>